<reference evidence="6 7" key="1">
    <citation type="submission" date="2018-06" db="EMBL/GenBank/DDBJ databases">
        <title>Comparative genomics reveals the genomic features of Rhizophagus irregularis, R. cerebriforme, R. diaphanum and Gigaspora rosea, and their symbiotic lifestyle signature.</title>
        <authorList>
            <person name="Morin E."/>
            <person name="San Clemente H."/>
            <person name="Chen E.C.H."/>
            <person name="De La Providencia I."/>
            <person name="Hainaut M."/>
            <person name="Kuo A."/>
            <person name="Kohler A."/>
            <person name="Murat C."/>
            <person name="Tang N."/>
            <person name="Roy S."/>
            <person name="Loubradou J."/>
            <person name="Henrissat B."/>
            <person name="Grigoriev I.V."/>
            <person name="Corradi N."/>
            <person name="Roux C."/>
            <person name="Martin F.M."/>
        </authorList>
    </citation>
    <scope>NUCLEOTIDE SEQUENCE [LARGE SCALE GENOMIC DNA]</scope>
    <source>
        <strain evidence="6 7">DAOM 194757</strain>
    </source>
</reference>
<keyword evidence="4" id="KW-0067">ATP-binding</keyword>
<name>A0A397W4Q6_9GLOM</name>
<feature type="domain" description="UBC core" evidence="5">
    <location>
        <begin position="1"/>
        <end position="135"/>
    </location>
</feature>
<sequence>MVRDQPSFCSAGPVGEDLFHWQASIFGPTKSSYQDGVFFLDIHFPTNYPFQPPKVYFTTKVYHPNINSNGSICIDVLASGWSPALSISKVLLCIWFLLTDPNPHVPLVPEIAHVYKTDRARYEATVREWTRKYASK</sequence>
<evidence type="ECO:0000256" key="4">
    <source>
        <dbReference type="RuleBase" id="RU362109"/>
    </source>
</evidence>
<feature type="active site" description="Glycyl thioester intermediate" evidence="3">
    <location>
        <position position="73"/>
    </location>
</feature>
<dbReference type="SUPFAM" id="SSF54495">
    <property type="entry name" value="UBC-like"/>
    <property type="match status" value="1"/>
</dbReference>
<keyword evidence="7" id="KW-1185">Reference proteome</keyword>
<evidence type="ECO:0000313" key="7">
    <source>
        <dbReference type="Proteomes" id="UP000266673"/>
    </source>
</evidence>
<dbReference type="GO" id="GO:0005524">
    <property type="term" value="F:ATP binding"/>
    <property type="evidence" value="ECO:0007669"/>
    <property type="project" value="UniProtKB-UniRule"/>
</dbReference>
<accession>A0A397W4Q6</accession>
<comment type="similarity">
    <text evidence="4">Belongs to the ubiquitin-conjugating enzyme family.</text>
</comment>
<protein>
    <submittedName>
        <fullName evidence="6">Ubiquitin-conjugating enzyme E2</fullName>
    </submittedName>
</protein>
<keyword evidence="2 4" id="KW-0833">Ubl conjugation pathway</keyword>
<dbReference type="InterPro" id="IPR016135">
    <property type="entry name" value="UBQ-conjugating_enzyme/RWD"/>
</dbReference>
<keyword evidence="1" id="KW-0808">Transferase</keyword>
<dbReference type="GO" id="GO:0016740">
    <property type="term" value="F:transferase activity"/>
    <property type="evidence" value="ECO:0007669"/>
    <property type="project" value="UniProtKB-KW"/>
</dbReference>
<dbReference type="AlphaFoldDB" id="A0A397W4Q6"/>
<dbReference type="Proteomes" id="UP000266673">
    <property type="component" value="Unassembled WGS sequence"/>
</dbReference>
<dbReference type="Gene3D" id="3.10.110.10">
    <property type="entry name" value="Ubiquitin Conjugating Enzyme"/>
    <property type="match status" value="1"/>
</dbReference>
<dbReference type="PANTHER" id="PTHR24068">
    <property type="entry name" value="UBIQUITIN-CONJUGATING ENZYME E2"/>
    <property type="match status" value="1"/>
</dbReference>
<dbReference type="Pfam" id="PF00179">
    <property type="entry name" value="UQ_con"/>
    <property type="match status" value="1"/>
</dbReference>
<dbReference type="SMART" id="SM00212">
    <property type="entry name" value="UBCc"/>
    <property type="match status" value="1"/>
</dbReference>
<dbReference type="FunFam" id="3.10.110.10:FF:000002">
    <property type="entry name" value="Ubiquitin-conjugating enzyme E2 D3"/>
    <property type="match status" value="1"/>
</dbReference>
<dbReference type="PROSITE" id="PS50127">
    <property type="entry name" value="UBC_2"/>
    <property type="match status" value="1"/>
</dbReference>
<comment type="caution">
    <text evidence="6">The sequence shown here is derived from an EMBL/GenBank/DDBJ whole genome shotgun (WGS) entry which is preliminary data.</text>
</comment>
<organism evidence="6 7">
    <name type="scientific">Gigaspora rosea</name>
    <dbReference type="NCBI Taxonomy" id="44941"/>
    <lineage>
        <taxon>Eukaryota</taxon>
        <taxon>Fungi</taxon>
        <taxon>Fungi incertae sedis</taxon>
        <taxon>Mucoromycota</taxon>
        <taxon>Glomeromycotina</taxon>
        <taxon>Glomeromycetes</taxon>
        <taxon>Diversisporales</taxon>
        <taxon>Gigasporaceae</taxon>
        <taxon>Gigaspora</taxon>
    </lineage>
</organism>
<keyword evidence="4" id="KW-0547">Nucleotide-binding</keyword>
<evidence type="ECO:0000256" key="2">
    <source>
        <dbReference type="ARBA" id="ARBA00022786"/>
    </source>
</evidence>
<proteinExistence type="inferred from homology"/>
<gene>
    <name evidence="6" type="ORF">C2G38_997526</name>
</gene>
<evidence type="ECO:0000256" key="3">
    <source>
        <dbReference type="PROSITE-ProRule" id="PRU10133"/>
    </source>
</evidence>
<dbReference type="STRING" id="44941.A0A397W4Q6"/>
<dbReference type="InterPro" id="IPR000608">
    <property type="entry name" value="UBC"/>
</dbReference>
<dbReference type="OrthoDB" id="7851174at2759"/>
<evidence type="ECO:0000259" key="5">
    <source>
        <dbReference type="PROSITE" id="PS50127"/>
    </source>
</evidence>
<dbReference type="EMBL" id="QKWP01000031">
    <property type="protein sequence ID" value="RIB29720.1"/>
    <property type="molecule type" value="Genomic_DNA"/>
</dbReference>
<dbReference type="InterPro" id="IPR023313">
    <property type="entry name" value="UBQ-conjugating_AS"/>
</dbReference>
<dbReference type="PROSITE" id="PS00183">
    <property type="entry name" value="UBC_1"/>
    <property type="match status" value="1"/>
</dbReference>
<evidence type="ECO:0000256" key="1">
    <source>
        <dbReference type="ARBA" id="ARBA00022679"/>
    </source>
</evidence>
<evidence type="ECO:0000313" key="6">
    <source>
        <dbReference type="EMBL" id="RIB29720.1"/>
    </source>
</evidence>